<accession>A0A167JYP9</accession>
<dbReference type="EMBL" id="KV417297">
    <property type="protein sequence ID" value="KZO94083.1"/>
    <property type="molecule type" value="Genomic_DNA"/>
</dbReference>
<evidence type="ECO:0000313" key="2">
    <source>
        <dbReference type="EMBL" id="KZO94083.1"/>
    </source>
</evidence>
<feature type="compositionally biased region" description="Basic and acidic residues" evidence="1">
    <location>
        <begin position="111"/>
        <end position="137"/>
    </location>
</feature>
<dbReference type="Proteomes" id="UP000076738">
    <property type="component" value="Unassembled WGS sequence"/>
</dbReference>
<organism evidence="2 3">
    <name type="scientific">Calocera viscosa (strain TUFC12733)</name>
    <dbReference type="NCBI Taxonomy" id="1330018"/>
    <lineage>
        <taxon>Eukaryota</taxon>
        <taxon>Fungi</taxon>
        <taxon>Dikarya</taxon>
        <taxon>Basidiomycota</taxon>
        <taxon>Agaricomycotina</taxon>
        <taxon>Dacrymycetes</taxon>
        <taxon>Dacrymycetales</taxon>
        <taxon>Dacrymycetaceae</taxon>
        <taxon>Calocera</taxon>
    </lineage>
</organism>
<evidence type="ECO:0000256" key="1">
    <source>
        <dbReference type="SAM" id="MobiDB-lite"/>
    </source>
</evidence>
<proteinExistence type="predicted"/>
<protein>
    <submittedName>
        <fullName evidence="2">Uncharacterized protein</fullName>
    </submittedName>
</protein>
<sequence>MPVTQLAKLGSPLKREASLDFVTRERYGNLLEMQWNYNGSFSRDNIMEQSDNFVAALCEREGKVMDNVSGGLRKSLPCCKLSLCPQSGPLFLVLICLRPRWGTRSWTTRATVDEERQSTRRDSRQQRQRARETGDDRHRRRQTRATSENGDERDRRRETQSTIETDDQRDADTERETMTPKPAGDALSHSSRPGTRRIRAYAGPQGSVFPRLNLAGGQPIQFIL</sequence>
<feature type="compositionally biased region" description="Basic and acidic residues" evidence="1">
    <location>
        <begin position="166"/>
        <end position="178"/>
    </location>
</feature>
<evidence type="ECO:0000313" key="3">
    <source>
        <dbReference type="Proteomes" id="UP000076738"/>
    </source>
</evidence>
<feature type="region of interest" description="Disordered" evidence="1">
    <location>
        <begin position="111"/>
        <end position="194"/>
    </location>
</feature>
<feature type="compositionally biased region" description="Basic and acidic residues" evidence="1">
    <location>
        <begin position="150"/>
        <end position="159"/>
    </location>
</feature>
<reference evidence="2 3" key="1">
    <citation type="journal article" date="2016" name="Mol. Biol. Evol.">
        <title>Comparative Genomics of Early-Diverging Mushroom-Forming Fungi Provides Insights into the Origins of Lignocellulose Decay Capabilities.</title>
        <authorList>
            <person name="Nagy L.G."/>
            <person name="Riley R."/>
            <person name="Tritt A."/>
            <person name="Adam C."/>
            <person name="Daum C."/>
            <person name="Floudas D."/>
            <person name="Sun H."/>
            <person name="Yadav J.S."/>
            <person name="Pangilinan J."/>
            <person name="Larsson K.H."/>
            <person name="Matsuura K."/>
            <person name="Barry K."/>
            <person name="Labutti K."/>
            <person name="Kuo R."/>
            <person name="Ohm R.A."/>
            <person name="Bhattacharya S.S."/>
            <person name="Shirouzu T."/>
            <person name="Yoshinaga Y."/>
            <person name="Martin F.M."/>
            <person name="Grigoriev I.V."/>
            <person name="Hibbett D.S."/>
        </authorList>
    </citation>
    <scope>NUCLEOTIDE SEQUENCE [LARGE SCALE GENOMIC DNA]</scope>
    <source>
        <strain evidence="2 3">TUFC12733</strain>
    </source>
</reference>
<dbReference type="AlphaFoldDB" id="A0A167JYP9"/>
<name>A0A167JYP9_CALVF</name>
<keyword evidence="3" id="KW-1185">Reference proteome</keyword>
<gene>
    <name evidence="2" type="ORF">CALVIDRAFT_233938</name>
</gene>